<keyword evidence="3" id="KW-1185">Reference proteome</keyword>
<organism evidence="2 3">
    <name type="scientific">Centipeda periodontii DSM 2778</name>
    <dbReference type="NCBI Taxonomy" id="888060"/>
    <lineage>
        <taxon>Bacteria</taxon>
        <taxon>Bacillati</taxon>
        <taxon>Bacillota</taxon>
        <taxon>Negativicutes</taxon>
        <taxon>Selenomonadales</taxon>
        <taxon>Selenomonadaceae</taxon>
        <taxon>Centipeda</taxon>
    </lineage>
</organism>
<proteinExistence type="predicted"/>
<keyword evidence="1" id="KW-0812">Transmembrane</keyword>
<sequence length="425" mass="47912">MKYLYRLHRWISAICAAFFLLLCLTGLPLIFSGDIYRWNEVNDRPHFGALPSRELWDASQAGLDRIAAEMPGRKVDAISAYPERGALVYSLSWEESGSVRRIRIAYAPQTDALVPWRASYVKSPALADFMSTMHNLHIRMSMGRGGMIFLTVMCFLAFLSILGGILLYLSFMRRRLFGGTRGGTSAGSFFDWHNFLGMVTAIWAVVMTLSGAAIAAYIIGYDSYLEDVERELPNNIQNVSPIEYEEMLAYAKMHFPRQDLLYLASGSETEPAVMTLTDAERPTMFRGQEVYLIRNESGLTHITKTMPRWLSFCDFLRELHLRNHGTMPLKLLWVLLDLAVIAVIISGFSGWIQRSRRKKERPLVYVEGAGGGVATWRMPIIFSLLSLVGMTAPLFDTGIGDIIGTAVWILVLVLAAFCWKKGRHK</sequence>
<keyword evidence="1" id="KW-0472">Membrane</keyword>
<feature type="transmembrane region" description="Helical" evidence="1">
    <location>
        <begin position="399"/>
        <end position="419"/>
    </location>
</feature>
<evidence type="ECO:0000313" key="3">
    <source>
        <dbReference type="Proteomes" id="UP000004067"/>
    </source>
</evidence>
<dbReference type="OrthoDB" id="6307929at2"/>
<keyword evidence="1" id="KW-1133">Transmembrane helix</keyword>
<evidence type="ECO:0000256" key="1">
    <source>
        <dbReference type="SAM" id="Phobius"/>
    </source>
</evidence>
<gene>
    <name evidence="2" type="ORF">HMPREF9081_0979</name>
</gene>
<comment type="caution">
    <text evidence="2">The sequence shown here is derived from an EMBL/GenBank/DDBJ whole genome shotgun (WGS) entry which is preliminary data.</text>
</comment>
<dbReference type="STRING" id="888060.HMPREF9081_0979"/>
<dbReference type="eggNOG" id="COG3182">
    <property type="taxonomic scope" value="Bacteria"/>
</dbReference>
<dbReference type="HOGENOM" id="CLU_031962_0_0_9"/>
<dbReference type="RefSeq" id="WP_006305888.1">
    <property type="nucleotide sequence ID" value="NZ_GL892076.1"/>
</dbReference>
<feature type="transmembrane region" description="Helical" evidence="1">
    <location>
        <begin position="331"/>
        <end position="352"/>
    </location>
</feature>
<dbReference type="AlphaFoldDB" id="F5RL92"/>
<reference evidence="2 3" key="1">
    <citation type="submission" date="2011-04" db="EMBL/GenBank/DDBJ databases">
        <authorList>
            <person name="Muzny D."/>
            <person name="Qin X."/>
            <person name="Deng J."/>
            <person name="Jiang H."/>
            <person name="Liu Y."/>
            <person name="Qu J."/>
            <person name="Song X.-Z."/>
            <person name="Zhang L."/>
            <person name="Thornton R."/>
            <person name="Coyle M."/>
            <person name="Francisco L."/>
            <person name="Jackson L."/>
            <person name="Javaid M."/>
            <person name="Korchina V."/>
            <person name="Kovar C."/>
            <person name="Mata R."/>
            <person name="Mathew T."/>
            <person name="Ngo R."/>
            <person name="Nguyen L."/>
            <person name="Nguyen N."/>
            <person name="Okwuonu G."/>
            <person name="Ongeri F."/>
            <person name="Pham C."/>
            <person name="Simmons D."/>
            <person name="Wilczek-Boney K."/>
            <person name="Hale W."/>
            <person name="Jakkamsetti A."/>
            <person name="Pham P."/>
            <person name="Ruth R."/>
            <person name="San Lucas F."/>
            <person name="Warren J."/>
            <person name="Zhang J."/>
            <person name="Zhao Z."/>
            <person name="Zhou C."/>
            <person name="Zhu D."/>
            <person name="Lee S."/>
            <person name="Bess C."/>
            <person name="Blankenburg K."/>
            <person name="Forbes L."/>
            <person name="Fu Q."/>
            <person name="Gubbala S."/>
            <person name="Hirani K."/>
            <person name="Jayaseelan J.C."/>
            <person name="Lara F."/>
            <person name="Munidasa M."/>
            <person name="Palculict T."/>
            <person name="Patil S."/>
            <person name="Pu L.-L."/>
            <person name="Saada N."/>
            <person name="Tang L."/>
            <person name="Weissenberger G."/>
            <person name="Zhu Y."/>
            <person name="Hemphill L."/>
            <person name="Shang Y."/>
            <person name="Youmans B."/>
            <person name="Ayvaz T."/>
            <person name="Ross M."/>
            <person name="Santibanez J."/>
            <person name="Aqrawi P."/>
            <person name="Gross S."/>
            <person name="Joshi V."/>
            <person name="Fowler G."/>
            <person name="Nazareth L."/>
            <person name="Reid J."/>
            <person name="Worley K."/>
            <person name="Petrosino J."/>
            <person name="Highlander S."/>
            <person name="Gibbs R."/>
        </authorList>
    </citation>
    <scope>NUCLEOTIDE SEQUENCE [LARGE SCALE GENOMIC DNA]</scope>
    <source>
        <strain evidence="2 3">DSM 2778</strain>
    </source>
</reference>
<dbReference type="PANTHER" id="PTHR34219:SF3">
    <property type="entry name" value="BLL7967 PROTEIN"/>
    <property type="match status" value="1"/>
</dbReference>
<feature type="transmembrane region" description="Helical" evidence="1">
    <location>
        <begin position="147"/>
        <end position="171"/>
    </location>
</feature>
<dbReference type="InterPro" id="IPR005625">
    <property type="entry name" value="PepSY-ass_TM"/>
</dbReference>
<protein>
    <submittedName>
        <fullName evidence="2">PepSY-associated TM helix superfamily protein</fullName>
    </submittedName>
</protein>
<dbReference type="Proteomes" id="UP000004067">
    <property type="component" value="Unassembled WGS sequence"/>
</dbReference>
<dbReference type="PANTHER" id="PTHR34219">
    <property type="entry name" value="IRON-REGULATED INNER MEMBRANE PROTEIN-RELATED"/>
    <property type="match status" value="1"/>
</dbReference>
<feature type="transmembrane region" description="Helical" evidence="1">
    <location>
        <begin position="192"/>
        <end position="219"/>
    </location>
</feature>
<dbReference type="EMBL" id="AFHQ01000029">
    <property type="protein sequence ID" value="EGK60599.1"/>
    <property type="molecule type" value="Genomic_DNA"/>
</dbReference>
<evidence type="ECO:0000313" key="2">
    <source>
        <dbReference type="EMBL" id="EGK60599.1"/>
    </source>
</evidence>
<accession>F5RL92</accession>
<dbReference type="Pfam" id="PF03929">
    <property type="entry name" value="PepSY_TM"/>
    <property type="match status" value="1"/>
</dbReference>
<name>F5RL92_9FIRM</name>